<keyword evidence="3" id="KW-0547">Nucleotide-binding</keyword>
<evidence type="ECO:0000256" key="3">
    <source>
        <dbReference type="ARBA" id="ARBA00022741"/>
    </source>
</evidence>
<evidence type="ECO:0000256" key="2">
    <source>
        <dbReference type="ARBA" id="ARBA00022723"/>
    </source>
</evidence>
<keyword evidence="5" id="KW-0408">Iron</keyword>
<dbReference type="CDD" id="cd00077">
    <property type="entry name" value="HDc"/>
    <property type="match status" value="1"/>
</dbReference>
<comment type="caution">
    <text evidence="8">The sequence shown here is derived from an EMBL/GenBank/DDBJ whole genome shotgun (WGS) entry which is preliminary data.</text>
</comment>
<dbReference type="InterPro" id="IPR006675">
    <property type="entry name" value="HDIG_dom"/>
</dbReference>
<dbReference type="Pfam" id="PF01966">
    <property type="entry name" value="HD"/>
    <property type="match status" value="1"/>
</dbReference>
<protein>
    <recommendedName>
        <fullName evidence="1">bis(5'-nucleosyl)-tetraphosphatase (symmetrical)</fullName>
        <ecNumber evidence="1">3.6.1.41</ecNumber>
    </recommendedName>
</protein>
<keyword evidence="2" id="KW-0479">Metal-binding</keyword>
<organism evidence="8 9">
    <name type="scientific">Anaerosolibacter carboniphilus</name>
    <dbReference type="NCBI Taxonomy" id="1417629"/>
    <lineage>
        <taxon>Bacteria</taxon>
        <taxon>Bacillati</taxon>
        <taxon>Bacillota</taxon>
        <taxon>Clostridia</taxon>
        <taxon>Peptostreptococcales</taxon>
        <taxon>Thermotaleaceae</taxon>
        <taxon>Anaerosolibacter</taxon>
    </lineage>
</organism>
<evidence type="ECO:0000256" key="4">
    <source>
        <dbReference type="ARBA" id="ARBA00022801"/>
    </source>
</evidence>
<proteinExistence type="predicted"/>
<accession>A0A841KNL6</accession>
<dbReference type="NCBIfam" id="TIGR00488">
    <property type="entry name" value="bis(5'-nucleosyl)-tetraphosphatase (symmetrical) YqeK"/>
    <property type="match status" value="1"/>
</dbReference>
<reference evidence="8 9" key="1">
    <citation type="submission" date="2020-08" db="EMBL/GenBank/DDBJ databases">
        <title>Genomic Encyclopedia of Type Strains, Phase IV (KMG-IV): sequencing the most valuable type-strain genomes for metagenomic binning, comparative biology and taxonomic classification.</title>
        <authorList>
            <person name="Goeker M."/>
        </authorList>
    </citation>
    <scope>NUCLEOTIDE SEQUENCE [LARGE SCALE GENOMIC DNA]</scope>
    <source>
        <strain evidence="8 9">DSM 103526</strain>
    </source>
</reference>
<keyword evidence="9" id="KW-1185">Reference proteome</keyword>
<keyword evidence="4 8" id="KW-0378">Hydrolase</keyword>
<evidence type="ECO:0000313" key="8">
    <source>
        <dbReference type="EMBL" id="MBB6214871.1"/>
    </source>
</evidence>
<dbReference type="GO" id="GO:0046872">
    <property type="term" value="F:metal ion binding"/>
    <property type="evidence" value="ECO:0007669"/>
    <property type="project" value="UniProtKB-KW"/>
</dbReference>
<sequence>MELTKIQQVLKSTLSQKRYQHSLGVQETAIILAKKNNCSIEKASIAGLIHDCAKDLNIHQLLNYVEQFDIILDSVTKKQTELLHAVVGVELARREFGIYDQAVLDAIRYHTTGRENMTLLEKIIYLADYIEPSRKFPGVDDLRKVALSNLDKATLMATNQTISHIIFQNKLIHHDTISARNSLLCMKEIGTGVSE</sequence>
<dbReference type="InterPro" id="IPR003607">
    <property type="entry name" value="HD/PDEase_dom"/>
</dbReference>
<evidence type="ECO:0000256" key="5">
    <source>
        <dbReference type="ARBA" id="ARBA00023004"/>
    </source>
</evidence>
<evidence type="ECO:0000313" key="9">
    <source>
        <dbReference type="Proteomes" id="UP000579281"/>
    </source>
</evidence>
<dbReference type="NCBIfam" id="TIGR00277">
    <property type="entry name" value="HDIG"/>
    <property type="match status" value="1"/>
</dbReference>
<dbReference type="PROSITE" id="PS51831">
    <property type="entry name" value="HD"/>
    <property type="match status" value="1"/>
</dbReference>
<dbReference type="EC" id="3.6.1.41" evidence="1"/>
<dbReference type="InterPro" id="IPR006674">
    <property type="entry name" value="HD_domain"/>
</dbReference>
<feature type="domain" description="HD" evidence="7">
    <location>
        <begin position="18"/>
        <end position="133"/>
    </location>
</feature>
<dbReference type="PANTHER" id="PTHR35795:SF1">
    <property type="entry name" value="BIS(5'-NUCLEOSYL)-TETRAPHOSPHATASE, SYMMETRICAL"/>
    <property type="match status" value="1"/>
</dbReference>
<dbReference type="Proteomes" id="UP000579281">
    <property type="component" value="Unassembled WGS sequence"/>
</dbReference>
<dbReference type="InterPro" id="IPR051094">
    <property type="entry name" value="Diverse_Catalytic_Enzymes"/>
</dbReference>
<dbReference type="GO" id="GO:0008803">
    <property type="term" value="F:bis(5'-nucleosyl)-tetraphosphatase (symmetrical) activity"/>
    <property type="evidence" value="ECO:0007669"/>
    <property type="project" value="UniProtKB-EC"/>
</dbReference>
<evidence type="ECO:0000256" key="1">
    <source>
        <dbReference type="ARBA" id="ARBA00012506"/>
    </source>
</evidence>
<dbReference type="SMART" id="SM00471">
    <property type="entry name" value="HDc"/>
    <property type="match status" value="1"/>
</dbReference>
<name>A0A841KNL6_9FIRM</name>
<comment type="catalytic activity">
    <reaction evidence="6">
        <text>P(1),P(4)-bis(5'-adenosyl) tetraphosphate + H2O = 2 ADP + 2 H(+)</text>
        <dbReference type="Rhea" id="RHEA:24252"/>
        <dbReference type="ChEBI" id="CHEBI:15377"/>
        <dbReference type="ChEBI" id="CHEBI:15378"/>
        <dbReference type="ChEBI" id="CHEBI:58141"/>
        <dbReference type="ChEBI" id="CHEBI:456216"/>
        <dbReference type="EC" id="3.6.1.41"/>
    </reaction>
</comment>
<dbReference type="EMBL" id="JACHEN010000004">
    <property type="protein sequence ID" value="MBB6214871.1"/>
    <property type="molecule type" value="Genomic_DNA"/>
</dbReference>
<dbReference type="GO" id="GO:0000166">
    <property type="term" value="F:nucleotide binding"/>
    <property type="evidence" value="ECO:0007669"/>
    <property type="project" value="UniProtKB-KW"/>
</dbReference>
<dbReference type="InterPro" id="IPR005249">
    <property type="entry name" value="YqeK"/>
</dbReference>
<evidence type="ECO:0000256" key="6">
    <source>
        <dbReference type="ARBA" id="ARBA00049417"/>
    </source>
</evidence>
<dbReference type="Gene3D" id="1.10.3210.10">
    <property type="entry name" value="Hypothetical protein af1432"/>
    <property type="match status" value="1"/>
</dbReference>
<evidence type="ECO:0000259" key="7">
    <source>
        <dbReference type="PROSITE" id="PS51831"/>
    </source>
</evidence>
<dbReference type="RefSeq" id="WP_184308650.1">
    <property type="nucleotide sequence ID" value="NZ_JACHEN010000004.1"/>
</dbReference>
<dbReference type="AlphaFoldDB" id="A0A841KNL6"/>
<dbReference type="PANTHER" id="PTHR35795">
    <property type="entry name" value="SLR1885 PROTEIN"/>
    <property type="match status" value="1"/>
</dbReference>
<dbReference type="SUPFAM" id="SSF109604">
    <property type="entry name" value="HD-domain/PDEase-like"/>
    <property type="match status" value="1"/>
</dbReference>
<gene>
    <name evidence="8" type="ORF">HNQ80_000956</name>
</gene>